<feature type="compositionally biased region" description="Basic and acidic residues" evidence="1">
    <location>
        <begin position="613"/>
        <end position="626"/>
    </location>
</feature>
<evidence type="ECO:0000259" key="4">
    <source>
        <dbReference type="Pfam" id="PF17919"/>
    </source>
</evidence>
<evidence type="ECO:0000313" key="5">
    <source>
        <dbReference type="EMBL" id="GEU47141.1"/>
    </source>
</evidence>
<dbReference type="Pfam" id="PF13976">
    <property type="entry name" value="gag_pre-integrs"/>
    <property type="match status" value="1"/>
</dbReference>
<dbReference type="PANTHER" id="PTHR34072:SF57">
    <property type="entry name" value="RNA-DIRECTED DNA POLYMERASE"/>
    <property type="match status" value="1"/>
</dbReference>
<dbReference type="InterPro" id="IPR013103">
    <property type="entry name" value="RVT_2"/>
</dbReference>
<keyword evidence="5" id="KW-0808">Transferase</keyword>
<comment type="caution">
    <text evidence="5">The sequence shown here is derived from an EMBL/GenBank/DDBJ whole genome shotgun (WGS) entry which is preliminary data.</text>
</comment>
<feature type="domain" description="Reverse transcriptase Ty1/copia-type" evidence="2">
    <location>
        <begin position="274"/>
        <end position="390"/>
    </location>
</feature>
<organism evidence="5">
    <name type="scientific">Tanacetum cinerariifolium</name>
    <name type="common">Dalmatian daisy</name>
    <name type="synonym">Chrysanthemum cinerariifolium</name>
    <dbReference type="NCBI Taxonomy" id="118510"/>
    <lineage>
        <taxon>Eukaryota</taxon>
        <taxon>Viridiplantae</taxon>
        <taxon>Streptophyta</taxon>
        <taxon>Embryophyta</taxon>
        <taxon>Tracheophyta</taxon>
        <taxon>Spermatophyta</taxon>
        <taxon>Magnoliopsida</taxon>
        <taxon>eudicotyledons</taxon>
        <taxon>Gunneridae</taxon>
        <taxon>Pentapetalae</taxon>
        <taxon>asterids</taxon>
        <taxon>campanulids</taxon>
        <taxon>Asterales</taxon>
        <taxon>Asteraceae</taxon>
        <taxon>Asteroideae</taxon>
        <taxon>Anthemideae</taxon>
        <taxon>Anthemidinae</taxon>
        <taxon>Tanacetum</taxon>
    </lineage>
</organism>
<dbReference type="AlphaFoldDB" id="A0A6L2KCF7"/>
<name>A0A6L2KCF7_TANCI</name>
<dbReference type="Gene3D" id="3.10.10.10">
    <property type="entry name" value="HIV Type 1 Reverse Transcriptase, subunit A, domain 1"/>
    <property type="match status" value="1"/>
</dbReference>
<reference evidence="5" key="1">
    <citation type="journal article" date="2019" name="Sci. Rep.">
        <title>Draft genome of Tanacetum cinerariifolium, the natural source of mosquito coil.</title>
        <authorList>
            <person name="Yamashiro T."/>
            <person name="Shiraishi A."/>
            <person name="Satake H."/>
            <person name="Nakayama K."/>
        </authorList>
    </citation>
    <scope>NUCLEOTIDE SEQUENCE</scope>
</reference>
<keyword evidence="5" id="KW-0548">Nucleotidyltransferase</keyword>
<dbReference type="SUPFAM" id="SSF56672">
    <property type="entry name" value="DNA/RNA polymerases"/>
    <property type="match status" value="1"/>
</dbReference>
<dbReference type="Pfam" id="PF17919">
    <property type="entry name" value="RT_RNaseH_2"/>
    <property type="match status" value="1"/>
</dbReference>
<protein>
    <submittedName>
        <fullName evidence="5">Reverse transcriptase domain-containing protein</fullName>
    </submittedName>
</protein>
<gene>
    <name evidence="5" type="ORF">Tci_019119</name>
</gene>
<dbReference type="InterPro" id="IPR025724">
    <property type="entry name" value="GAG-pre-integrase_dom"/>
</dbReference>
<evidence type="ECO:0000259" key="2">
    <source>
        <dbReference type="Pfam" id="PF07727"/>
    </source>
</evidence>
<sequence length="1143" mass="130034">MHTRSSSNLIVESFTILKRHNHRHSKKIVEPELRTIVETPVATMADTRTMSKLLQAPTEGYGDAIVIPAILAENFNNDIYEIDMHDLVPNLNSIYNVSTKRAKHNLDSTYLWHYRLTHISKKRIKKLQQEGLLKSTDDESFDQCVSCLLGKMTRKSFPHRPKRTIDLLGIIHTDVCGHVSRQESATRILNMVLTMKVDKTSYELCEKAVDLEEIQNEDTLPSKITSEIPMEVEGFEPPQVEVISIRSYKAAILDSGSNKWIDAMNAEIQSMIDNMVWVLVDLLPGCRTVGSKWIFKKKTVMNGIVHIYKARLVAKDYTQLYGVDYEETFSPVADIRAIRILIFIAAYYDYEIWKMDVKTTFLNGYIDDDIYMVQPEGFVDPNHRRKCMRTRSSSNLIVESFTILKRRNHRRSKQIVEPELRTIVETPVATMADTRTMSELLQAPTEGYGDAIVIPAILAENFKLKVGLLSLVTSIRFHGFERDDPILIFIADGNLLNRTPHDALTIIENKLKVHTSRNKPIVSKVSTTTSFPSPSIKEACVTCGGTHPYYECLATGGNTFDARTAVGPYNQGGSRSLPNNTVANSRSDVKAITTRSGVAYEGPSIPPTSSLPKEVKQEPKVTKDKVQTTSSESTTHVQSLVIQVPILEPDVASKSNLKPLIHYPLRLNDQKLREKANNQMLKVLQTFQRLHFDISFVDALLHMLKFASTFKSLLSNKEKLFELARSDFILEEIETFLRIPDELSNLDDDYYDTEGDIFYLEKLLNGDPSLNLPSMKNEDLKQVDVTMTKPSIEEPPELELKDLPSHLEYAFFEGTDKLLVIICKELKDKENVTFLKILMEDDFKPAVQHQKKVNPKIHEVIKKEVIKLIDVRLIYPISDSLWVSLVHCVPKKGGMIVVENEDNELIPTRLVVGGREKCRFMVKEGIVLGHKISKSRIEVNRAKVDVIAKLPYPTSVKAFNILKKKLTKAPILVAPDWDLPFEIMCDASDFAVGAENLTADHLSRVENPHQGDLEKKEINKAFPLDTFGMISSHSVSSTSWFADIANYHAGNFVVKGMSYQQKKKFFKDVKQYFWDDPYLFRIYVVQVMRRCVHGQEAIDILTACHNGPTRGHYSTNYTAKKVFDSGFYWPMIYRDAHDMVKVM</sequence>
<dbReference type="InterPro" id="IPR043502">
    <property type="entry name" value="DNA/RNA_pol_sf"/>
</dbReference>
<dbReference type="GO" id="GO:0003964">
    <property type="term" value="F:RNA-directed DNA polymerase activity"/>
    <property type="evidence" value="ECO:0007669"/>
    <property type="project" value="UniProtKB-KW"/>
</dbReference>
<feature type="domain" description="GAG-pre-integrase" evidence="3">
    <location>
        <begin position="94"/>
        <end position="152"/>
    </location>
</feature>
<dbReference type="PANTHER" id="PTHR34072">
    <property type="entry name" value="ENZYMATIC POLYPROTEIN-RELATED"/>
    <property type="match status" value="1"/>
</dbReference>
<dbReference type="InterPro" id="IPR041577">
    <property type="entry name" value="RT_RNaseH_2"/>
</dbReference>
<feature type="region of interest" description="Disordered" evidence="1">
    <location>
        <begin position="598"/>
        <end position="632"/>
    </location>
</feature>
<dbReference type="Pfam" id="PF07727">
    <property type="entry name" value="RVT_2"/>
    <property type="match status" value="1"/>
</dbReference>
<evidence type="ECO:0000259" key="3">
    <source>
        <dbReference type="Pfam" id="PF13976"/>
    </source>
</evidence>
<dbReference type="EMBL" id="BKCJ010002227">
    <property type="protein sequence ID" value="GEU47141.1"/>
    <property type="molecule type" value="Genomic_DNA"/>
</dbReference>
<keyword evidence="5" id="KW-0695">RNA-directed DNA polymerase</keyword>
<feature type="domain" description="Reverse transcriptase/retrotransposon-derived protein RNase H-like" evidence="4">
    <location>
        <begin position="956"/>
        <end position="994"/>
    </location>
</feature>
<dbReference type="Gene3D" id="1.10.340.70">
    <property type="match status" value="1"/>
</dbReference>
<proteinExistence type="predicted"/>
<evidence type="ECO:0000256" key="1">
    <source>
        <dbReference type="SAM" id="MobiDB-lite"/>
    </source>
</evidence>
<accession>A0A6L2KCF7</accession>